<dbReference type="VEuPathDB" id="PiroplasmaDB:BBBOND_0403380"/>
<feature type="compositionally biased region" description="Polar residues" evidence="1">
    <location>
        <begin position="117"/>
        <end position="128"/>
    </location>
</feature>
<evidence type="ECO:0000313" key="4">
    <source>
        <dbReference type="Proteomes" id="UP000033188"/>
    </source>
</evidence>
<evidence type="ECO:0000313" key="3">
    <source>
        <dbReference type="EMBL" id="CDR97850.1"/>
    </source>
</evidence>
<feature type="region of interest" description="Disordered" evidence="1">
    <location>
        <begin position="279"/>
        <end position="310"/>
    </location>
</feature>
<dbReference type="GeneID" id="24566391"/>
<keyword evidence="2" id="KW-0472">Membrane</keyword>
<feature type="transmembrane region" description="Helical" evidence="2">
    <location>
        <begin position="451"/>
        <end position="474"/>
    </location>
</feature>
<sequence>MAARSRSSLMCMQSDFEKSPSAACPEQDEWYRELERHRTCLKRRCKELKTAFRSREHPQHTNGNCAEHSPVHRKARSPVSTPVSAVHGDKALHGTLSDVGSGICEHLPSPRALLVTPSRNRGDPSNATPAPKHSGRRFDPRKDRGAVLNSSCNGTAHRHLRLQRSSSVGSARSFEGGLTSCPSYADSLSERIPINFLLACKKGIGAVTPSRNRSFTLVDCLDRAPRLGTDSRHAHCLHRRGGISKPYERSCVGDRYCVTNFDRQPESRRQKAQQFCGGIKGTDKGHEQRPHPFAHPDQPRKSGVASTRPTCCADRKAHGGHTNYPYRADRCNHQGKDCRHCHRCHHCYGDNFRMSRVSCTSPANNEVGASLEATEGFSSSAREASPARRSEPGSPSRAPRQVDLQFIGNLLTGYHVNVDLLKAPELGSAESTRYVLSICREVFMGAIGAQVVYVVTSMLFGNIAAAIIVSLLCVQSAFCHCDGRPAAYVINGVLSLVVASTVTVALCTEVSGLEPYRVDPVLNTISYVYVPLCFAFGVFSFYLAHSNYDLHKRERQAIVYAVNRLLGDRFRVNQRDLTIERCL</sequence>
<feature type="region of interest" description="Disordered" evidence="1">
    <location>
        <begin position="114"/>
        <end position="155"/>
    </location>
</feature>
<dbReference type="EMBL" id="LK391710">
    <property type="protein sequence ID" value="CDR97850.1"/>
    <property type="molecule type" value="Genomic_DNA"/>
</dbReference>
<dbReference type="Proteomes" id="UP000033188">
    <property type="component" value="Chromosome 4"/>
</dbReference>
<dbReference type="RefSeq" id="XP_012770036.1">
    <property type="nucleotide sequence ID" value="XM_012914582.1"/>
</dbReference>
<feature type="compositionally biased region" description="Basic and acidic residues" evidence="1">
    <location>
        <begin position="136"/>
        <end position="145"/>
    </location>
</feature>
<keyword evidence="2" id="KW-0812">Transmembrane</keyword>
<feature type="region of interest" description="Disordered" evidence="1">
    <location>
        <begin position="54"/>
        <end position="85"/>
    </location>
</feature>
<feature type="region of interest" description="Disordered" evidence="1">
    <location>
        <begin position="370"/>
        <end position="399"/>
    </location>
</feature>
<proteinExistence type="predicted"/>
<reference evidence="4" key="1">
    <citation type="journal article" date="2014" name="Nucleic Acids Res.">
        <title>The evolutionary dynamics of variant antigen genes in Babesia reveal a history of genomic innovation underlying host-parasite interaction.</title>
        <authorList>
            <person name="Jackson A.P."/>
            <person name="Otto T.D."/>
            <person name="Darby A."/>
            <person name="Ramaprasad A."/>
            <person name="Xia D."/>
            <person name="Echaide I.E."/>
            <person name="Farber M."/>
            <person name="Gahlot S."/>
            <person name="Gamble J."/>
            <person name="Gupta D."/>
            <person name="Gupta Y."/>
            <person name="Jackson L."/>
            <person name="Malandrin L."/>
            <person name="Malas T.B."/>
            <person name="Moussa E."/>
            <person name="Nair M."/>
            <person name="Reid A.J."/>
            <person name="Sanders M."/>
            <person name="Sharma J."/>
            <person name="Tracey A."/>
            <person name="Quail M.A."/>
            <person name="Weir W."/>
            <person name="Wastling J.M."/>
            <person name="Hall N."/>
            <person name="Willadsen P."/>
            <person name="Lingelbach K."/>
            <person name="Shiels B."/>
            <person name="Tait A."/>
            <person name="Berriman M."/>
            <person name="Allred D.R."/>
            <person name="Pain A."/>
        </authorList>
    </citation>
    <scope>NUCLEOTIDE SEQUENCE [LARGE SCALE GENOMIC DNA]</scope>
    <source>
        <strain evidence="4">Bond</strain>
    </source>
</reference>
<keyword evidence="4" id="KW-1185">Reference proteome</keyword>
<feature type="transmembrane region" description="Helical" evidence="2">
    <location>
        <begin position="486"/>
        <end position="506"/>
    </location>
</feature>
<feature type="compositionally biased region" description="Basic and acidic residues" evidence="1">
    <location>
        <begin position="281"/>
        <end position="290"/>
    </location>
</feature>
<accession>A0A061DET7</accession>
<dbReference type="OrthoDB" id="366215at2759"/>
<dbReference type="AlphaFoldDB" id="A0A061DET7"/>
<keyword evidence="2" id="KW-1133">Transmembrane helix</keyword>
<evidence type="ECO:0000256" key="1">
    <source>
        <dbReference type="SAM" id="MobiDB-lite"/>
    </source>
</evidence>
<gene>
    <name evidence="3" type="ORF">BBBOND_0403380</name>
</gene>
<dbReference type="KEGG" id="bbig:BBBOND_0403380"/>
<name>A0A061DET7_BABBI</name>
<feature type="transmembrane region" description="Helical" evidence="2">
    <location>
        <begin position="526"/>
        <end position="545"/>
    </location>
</feature>
<organism evidence="3 4">
    <name type="scientific">Babesia bigemina</name>
    <dbReference type="NCBI Taxonomy" id="5866"/>
    <lineage>
        <taxon>Eukaryota</taxon>
        <taxon>Sar</taxon>
        <taxon>Alveolata</taxon>
        <taxon>Apicomplexa</taxon>
        <taxon>Aconoidasida</taxon>
        <taxon>Piroplasmida</taxon>
        <taxon>Babesiidae</taxon>
        <taxon>Babesia</taxon>
    </lineage>
</organism>
<evidence type="ECO:0000256" key="2">
    <source>
        <dbReference type="SAM" id="Phobius"/>
    </source>
</evidence>
<protein>
    <submittedName>
        <fullName evidence="3">Uncharacterized protein</fullName>
    </submittedName>
</protein>